<evidence type="ECO:0000313" key="2">
    <source>
        <dbReference type="EMBL" id="SDC45551.1"/>
    </source>
</evidence>
<keyword evidence="1" id="KW-1133">Transmembrane helix</keyword>
<feature type="transmembrane region" description="Helical" evidence="1">
    <location>
        <begin position="204"/>
        <end position="222"/>
    </location>
</feature>
<keyword evidence="1" id="KW-0472">Membrane</keyword>
<feature type="transmembrane region" description="Helical" evidence="1">
    <location>
        <begin position="25"/>
        <end position="49"/>
    </location>
</feature>
<name>A0A1G6LQT6_9PSEU</name>
<feature type="transmembrane region" description="Helical" evidence="1">
    <location>
        <begin position="121"/>
        <end position="139"/>
    </location>
</feature>
<keyword evidence="3" id="KW-1185">Reference proteome</keyword>
<dbReference type="EMBL" id="FMZZ01000002">
    <property type="protein sequence ID" value="SDC45551.1"/>
    <property type="molecule type" value="Genomic_DNA"/>
</dbReference>
<organism evidence="2 3">
    <name type="scientific">Actinokineospora iranica</name>
    <dbReference type="NCBI Taxonomy" id="1271860"/>
    <lineage>
        <taxon>Bacteria</taxon>
        <taxon>Bacillati</taxon>
        <taxon>Actinomycetota</taxon>
        <taxon>Actinomycetes</taxon>
        <taxon>Pseudonocardiales</taxon>
        <taxon>Pseudonocardiaceae</taxon>
        <taxon>Actinokineospora</taxon>
    </lineage>
</organism>
<dbReference type="STRING" id="1271860.SAMN05216174_102195"/>
<dbReference type="Proteomes" id="UP000199501">
    <property type="component" value="Unassembled WGS sequence"/>
</dbReference>
<sequence length="266" mass="28601">MGKARVYAHLVRAQVRSQTQYRASFALDVVGSMAVFAIDIGTVFVLFSVSGSLGGFGGTEVLLIAALAGVSFALADLVVGNADRLREYVRTGLFDSLLLRPLSSLAQLLAVNFALRRIGRVVQGFLLYLVALFVADIGWDPARLLLAATAPLVGAVFFGSLFVMGATVAFWWVESGEIANGFTYGGRDFACYPSTMYGEWFRKLFALAFGFGFISYLPALALLGRSDPLGVPDWLRWCSPAAAAIAAGLAALFWRTGVRHYRSTGS</sequence>
<evidence type="ECO:0000256" key="1">
    <source>
        <dbReference type="SAM" id="Phobius"/>
    </source>
</evidence>
<gene>
    <name evidence="2" type="ORF">SAMN05216174_102195</name>
</gene>
<feature type="transmembrane region" description="Helical" evidence="1">
    <location>
        <begin position="234"/>
        <end position="254"/>
    </location>
</feature>
<feature type="transmembrane region" description="Helical" evidence="1">
    <location>
        <begin position="145"/>
        <end position="173"/>
    </location>
</feature>
<keyword evidence="1" id="KW-0812">Transmembrane</keyword>
<protein>
    <submittedName>
        <fullName evidence="2">ABC-2 type transport system permease protein</fullName>
    </submittedName>
</protein>
<dbReference type="RefSeq" id="WP_091448974.1">
    <property type="nucleotide sequence ID" value="NZ_FMZZ01000002.1"/>
</dbReference>
<evidence type="ECO:0000313" key="3">
    <source>
        <dbReference type="Proteomes" id="UP000199501"/>
    </source>
</evidence>
<dbReference type="InterPro" id="IPR010390">
    <property type="entry name" value="ABC-2_transporter-like"/>
</dbReference>
<proteinExistence type="predicted"/>
<feature type="transmembrane region" description="Helical" evidence="1">
    <location>
        <begin position="61"/>
        <end position="80"/>
    </location>
</feature>
<reference evidence="3" key="1">
    <citation type="submission" date="2016-10" db="EMBL/GenBank/DDBJ databases">
        <authorList>
            <person name="Varghese N."/>
            <person name="Submissions S."/>
        </authorList>
    </citation>
    <scope>NUCLEOTIDE SEQUENCE [LARGE SCALE GENOMIC DNA]</scope>
    <source>
        <strain evidence="3">IBRC-M 10403</strain>
    </source>
</reference>
<dbReference type="OrthoDB" id="9788195at2"/>
<dbReference type="PANTHER" id="PTHR36833:SF1">
    <property type="entry name" value="INTEGRAL MEMBRANE TRANSPORT PROTEIN"/>
    <property type="match status" value="1"/>
</dbReference>
<dbReference type="Pfam" id="PF06182">
    <property type="entry name" value="ABC2_membrane_6"/>
    <property type="match status" value="1"/>
</dbReference>
<dbReference type="PANTHER" id="PTHR36833">
    <property type="entry name" value="SLR0610 PROTEIN-RELATED"/>
    <property type="match status" value="1"/>
</dbReference>
<accession>A0A1G6LQT6</accession>
<dbReference type="AlphaFoldDB" id="A0A1G6LQT6"/>